<evidence type="ECO:0000313" key="2">
    <source>
        <dbReference type="EMBL" id="MDV5171287.1"/>
    </source>
</evidence>
<reference evidence="2 3" key="1">
    <citation type="submission" date="2023-10" db="EMBL/GenBank/DDBJ databases">
        <title>Marine bacteria isolated from horseshoe crab.</title>
        <authorList>
            <person name="Cheng T.H."/>
        </authorList>
    </citation>
    <scope>NUCLEOTIDE SEQUENCE [LARGE SCALE GENOMIC DNA]</scope>
    <source>
        <strain evidence="2 3">HSC6</strain>
    </source>
</reference>
<evidence type="ECO:0000313" key="3">
    <source>
        <dbReference type="Proteomes" id="UP001186452"/>
    </source>
</evidence>
<comment type="caution">
    <text evidence="2">The sequence shown here is derived from an EMBL/GenBank/DDBJ whole genome shotgun (WGS) entry which is preliminary data.</text>
</comment>
<gene>
    <name evidence="2" type="ORF">R2X38_20005</name>
</gene>
<feature type="domain" description="Glycosyl transferase family 25" evidence="1">
    <location>
        <begin position="1"/>
        <end position="179"/>
    </location>
</feature>
<dbReference type="Pfam" id="PF01755">
    <property type="entry name" value="Glyco_transf_25"/>
    <property type="match status" value="1"/>
</dbReference>
<organism evidence="2 3">
    <name type="scientific">Photobacterium rosenbergii</name>
    <dbReference type="NCBI Taxonomy" id="294936"/>
    <lineage>
        <taxon>Bacteria</taxon>
        <taxon>Pseudomonadati</taxon>
        <taxon>Pseudomonadota</taxon>
        <taxon>Gammaproteobacteria</taxon>
        <taxon>Vibrionales</taxon>
        <taxon>Vibrionaceae</taxon>
        <taxon>Photobacterium</taxon>
    </lineage>
</organism>
<accession>A0ABU3ZME6</accession>
<dbReference type="RefSeq" id="WP_317524106.1">
    <property type="nucleotide sequence ID" value="NZ_JAWJZI010000011.1"/>
</dbReference>
<dbReference type="EMBL" id="JAWJZI010000011">
    <property type="protein sequence ID" value="MDV5171287.1"/>
    <property type="molecule type" value="Genomic_DNA"/>
</dbReference>
<proteinExistence type="predicted"/>
<sequence length="248" mass="28876">MNKIFVINLPSSVDRRDNISQQLDQLKLPFEIFPAVDGRKGNHPLFEKYDEGLSKLYRGKTLSAGQLGCYASHYLLWEKCLELNEPILVIEDDTLLYPAQFMAFIEQLPTLSSEFECIRLFSNKRRSFRSSPVKKIGELAIAKFSKGHMSTTGYYLTPAAAEKLIQHSSRWYMAVDIYMDRFWVNQVECYGTIPACLTNDPKFDSEIGYGKKASRSFYTRCKREWFNLSELIRREVHNLRFKLHNSNK</sequence>
<protein>
    <submittedName>
        <fullName evidence="2">Glycosyltransferase family 25 protein</fullName>
    </submittedName>
</protein>
<dbReference type="Proteomes" id="UP001186452">
    <property type="component" value="Unassembled WGS sequence"/>
</dbReference>
<dbReference type="CDD" id="cd06532">
    <property type="entry name" value="Glyco_transf_25"/>
    <property type="match status" value="1"/>
</dbReference>
<keyword evidence="3" id="KW-1185">Reference proteome</keyword>
<name>A0ABU3ZME6_9GAMM</name>
<evidence type="ECO:0000259" key="1">
    <source>
        <dbReference type="Pfam" id="PF01755"/>
    </source>
</evidence>
<dbReference type="InterPro" id="IPR002654">
    <property type="entry name" value="Glyco_trans_25"/>
</dbReference>